<accession>A0AAD1M329</accession>
<gene>
    <name evidence="1" type="ORF">MYXE_45790</name>
</gene>
<dbReference type="EMBL" id="AP022314">
    <property type="protein sequence ID" value="BBU24789.1"/>
    <property type="molecule type" value="Genomic_DNA"/>
</dbReference>
<evidence type="ECO:0000313" key="1">
    <source>
        <dbReference type="EMBL" id="BBU24789.1"/>
    </source>
</evidence>
<dbReference type="Proteomes" id="UP000464624">
    <property type="component" value="Chromosome"/>
</dbReference>
<evidence type="ECO:0000313" key="2">
    <source>
        <dbReference type="Proteomes" id="UP000464624"/>
    </source>
</evidence>
<sequence>MMATSWPSPRESRHAAGKFSITWFGVVTPGSVPGMTAELLHSARRSTGCTGPGAPFGGLTPGSTTGGLIANAGGHAHITAAAKTAAAQPNRLAVID</sequence>
<dbReference type="AlphaFoldDB" id="A0AAD1M329"/>
<name>A0AAD1M329_MYCXE</name>
<organism evidence="1 2">
    <name type="scientific">Mycobacterium xenopi</name>
    <dbReference type="NCBI Taxonomy" id="1789"/>
    <lineage>
        <taxon>Bacteria</taxon>
        <taxon>Bacillati</taxon>
        <taxon>Actinomycetota</taxon>
        <taxon>Actinomycetes</taxon>
        <taxon>Mycobacteriales</taxon>
        <taxon>Mycobacteriaceae</taxon>
        <taxon>Mycobacterium</taxon>
    </lineage>
</organism>
<dbReference type="KEGG" id="mxe:MYXE_45790"/>
<protein>
    <submittedName>
        <fullName evidence="1">Uncharacterized protein</fullName>
    </submittedName>
</protein>
<reference evidence="1 2" key="1">
    <citation type="submission" date="2019-12" db="EMBL/GenBank/DDBJ databases">
        <title>Complete genome sequence of Mycolicibacterium xenopi str. JCM15661T.</title>
        <authorList>
            <person name="Yoshida M."/>
            <person name="Fukano H."/>
            <person name="Asakura T."/>
            <person name="Hoshino Y."/>
        </authorList>
    </citation>
    <scope>NUCLEOTIDE SEQUENCE [LARGE SCALE GENOMIC DNA]</scope>
    <source>
        <strain evidence="1 2">JCM 15661T</strain>
    </source>
</reference>
<proteinExistence type="predicted"/>